<gene>
    <name evidence="1" type="ORF">WDJ50_08390</name>
</gene>
<proteinExistence type="predicted"/>
<evidence type="ECO:0000313" key="1">
    <source>
        <dbReference type="EMBL" id="WYF43448.1"/>
    </source>
</evidence>
<name>A0AAU6PYP8_9DEIO</name>
<sequence length="135" mass="14827">MTAIPLFNLGKYLQEHGLTAYALVKEVEGKVPASTVYGLARKPAQRIDLPTVYTLLDALGRLRGEKVSVLQVIDETEQKTVPAALPTLEQLLAQVPKQDPASFKKFSYDRNRKPISIGEGGPSIVDIISEGREPR</sequence>
<reference evidence="1" key="1">
    <citation type="submission" date="2024-03" db="EMBL/GenBank/DDBJ databases">
        <title>Deinococcus weizhi sp. nov., isolated from human skin.</title>
        <authorList>
            <person name="Wei Z."/>
            <person name="Tian F."/>
            <person name="Yang C."/>
            <person name="Xin L.T."/>
            <person name="Wen Z.J."/>
            <person name="Lan K.C."/>
            <person name="Yu L."/>
            <person name="Zhe W."/>
            <person name="Dan F.D."/>
            <person name="Jun W."/>
            <person name="Rui Z."/>
            <person name="Yong X.J."/>
            <person name="Ting Y."/>
            <person name="Wei X."/>
            <person name="Xu Z.G."/>
            <person name="Xin Z."/>
            <person name="Dong F.G."/>
            <person name="Ni X.M."/>
            <person name="Zheng M.G."/>
            <person name="Chun Y."/>
            <person name="Qian W.X."/>
        </authorList>
    </citation>
    <scope>NUCLEOTIDE SEQUENCE</scope>
    <source>
        <strain evidence="1">VB142</strain>
    </source>
</reference>
<dbReference type="EMBL" id="CP149782">
    <property type="protein sequence ID" value="WYF43448.1"/>
    <property type="molecule type" value="Genomic_DNA"/>
</dbReference>
<dbReference type="RefSeq" id="WP_339094132.1">
    <property type="nucleotide sequence ID" value="NZ_CP149782.1"/>
</dbReference>
<protein>
    <submittedName>
        <fullName evidence="1">Helix-turn-helix transcriptional regulator</fullName>
    </submittedName>
</protein>
<accession>A0AAU6PYP8</accession>
<dbReference type="AlphaFoldDB" id="A0AAU6PYP8"/>
<organism evidence="1">
    <name type="scientific">Deinococcus sp. VB142</name>
    <dbReference type="NCBI Taxonomy" id="3112952"/>
    <lineage>
        <taxon>Bacteria</taxon>
        <taxon>Thermotogati</taxon>
        <taxon>Deinococcota</taxon>
        <taxon>Deinococci</taxon>
        <taxon>Deinococcales</taxon>
        <taxon>Deinococcaceae</taxon>
        <taxon>Deinococcus</taxon>
    </lineage>
</organism>